<evidence type="ECO:0000256" key="3">
    <source>
        <dbReference type="SAM" id="MobiDB-lite"/>
    </source>
</evidence>
<protein>
    <submittedName>
        <fullName evidence="4">Trehalose 6-P phosphatase</fullName>
    </submittedName>
</protein>
<dbReference type="CDD" id="cd03788">
    <property type="entry name" value="GT20_TPS"/>
    <property type="match status" value="1"/>
</dbReference>
<comment type="similarity">
    <text evidence="1">In the N-terminal section; belongs to the glycosyltransferase 20 family.</text>
</comment>
<evidence type="ECO:0000256" key="1">
    <source>
        <dbReference type="ARBA" id="ARBA00005409"/>
    </source>
</evidence>
<dbReference type="GO" id="GO:0005946">
    <property type="term" value="C:alpha,alpha-trehalose-phosphate synthase complex (UDP-forming)"/>
    <property type="evidence" value="ECO:0007669"/>
    <property type="project" value="TreeGrafter"/>
</dbReference>
<dbReference type="InterPro" id="IPR001830">
    <property type="entry name" value="Glyco_trans_20"/>
</dbReference>
<dbReference type="CDD" id="cd01627">
    <property type="entry name" value="HAD_TPP"/>
    <property type="match status" value="1"/>
</dbReference>
<evidence type="ECO:0000313" key="4">
    <source>
        <dbReference type="EMBL" id="KAK1924997.1"/>
    </source>
</evidence>
<dbReference type="InterPro" id="IPR036412">
    <property type="entry name" value="HAD-like_sf"/>
</dbReference>
<comment type="caution">
    <text evidence="4">The sequence shown here is derived from an EMBL/GenBank/DDBJ whole genome shotgun (WGS) entry which is preliminary data.</text>
</comment>
<evidence type="ECO:0000313" key="5">
    <source>
        <dbReference type="Proteomes" id="UP001182556"/>
    </source>
</evidence>
<gene>
    <name evidence="4" type="ORF">DB88DRAFT_245867</name>
</gene>
<dbReference type="PANTHER" id="PTHR10788:SF123">
    <property type="entry name" value="TREHALOSE-PHOSPHATASE"/>
    <property type="match status" value="1"/>
</dbReference>
<dbReference type="FunFam" id="3.30.70.1020:FF:000002">
    <property type="entry name" value="Trehalose-6-phosphate synthase 2"/>
    <property type="match status" value="1"/>
</dbReference>
<dbReference type="NCBIfam" id="TIGR00685">
    <property type="entry name" value="T6PP"/>
    <property type="match status" value="1"/>
</dbReference>
<proteinExistence type="inferred from homology"/>
<dbReference type="Gene3D" id="3.40.50.1000">
    <property type="entry name" value="HAD superfamily/HAD-like"/>
    <property type="match status" value="1"/>
</dbReference>
<dbReference type="Proteomes" id="UP001182556">
    <property type="component" value="Unassembled WGS sequence"/>
</dbReference>
<dbReference type="GO" id="GO:0004805">
    <property type="term" value="F:trehalose-phosphatase activity"/>
    <property type="evidence" value="ECO:0007669"/>
    <property type="project" value="TreeGrafter"/>
</dbReference>
<dbReference type="NCBIfam" id="TIGR01484">
    <property type="entry name" value="HAD-SF-IIB"/>
    <property type="match status" value="1"/>
</dbReference>
<dbReference type="Pfam" id="PF00982">
    <property type="entry name" value="Glyco_transf_20"/>
    <property type="match status" value="2"/>
</dbReference>
<dbReference type="SUPFAM" id="SSF53756">
    <property type="entry name" value="UDP-Glycosyltransferase/glycogen phosphorylase"/>
    <property type="match status" value="1"/>
</dbReference>
<dbReference type="GO" id="GO:0003825">
    <property type="term" value="F:alpha,alpha-trehalose-phosphate synthase (UDP-forming) activity"/>
    <property type="evidence" value="ECO:0007669"/>
    <property type="project" value="TreeGrafter"/>
</dbReference>
<reference evidence="4" key="1">
    <citation type="submission" date="2023-02" db="EMBL/GenBank/DDBJ databases">
        <title>Identification and recombinant expression of a fungal hydrolase from Papiliotrema laurentii that hydrolyzes apple cutin and clears colloidal polyester polyurethane.</title>
        <authorList>
            <consortium name="DOE Joint Genome Institute"/>
            <person name="Roman V.A."/>
            <person name="Bojanowski C."/>
            <person name="Crable B.R."/>
            <person name="Wagner D.N."/>
            <person name="Hung C.S."/>
            <person name="Nadeau L.J."/>
            <person name="Schratz L."/>
            <person name="Haridas S."/>
            <person name="Pangilinan J."/>
            <person name="Lipzen A."/>
            <person name="Na H."/>
            <person name="Yan M."/>
            <person name="Ng V."/>
            <person name="Grigoriev I.V."/>
            <person name="Spatafora J.W."/>
            <person name="Barlow D."/>
            <person name="Biffinger J."/>
            <person name="Kelley-Loughnane N."/>
            <person name="Varaljay V.A."/>
            <person name="Crookes-Goodson W.J."/>
        </authorList>
    </citation>
    <scope>NUCLEOTIDE SEQUENCE</scope>
    <source>
        <strain evidence="4">5307AH</strain>
    </source>
</reference>
<keyword evidence="5" id="KW-1185">Reference proteome</keyword>
<accession>A0AAD9L6Z2</accession>
<organism evidence="4 5">
    <name type="scientific">Papiliotrema laurentii</name>
    <name type="common">Cryptococcus laurentii</name>
    <dbReference type="NCBI Taxonomy" id="5418"/>
    <lineage>
        <taxon>Eukaryota</taxon>
        <taxon>Fungi</taxon>
        <taxon>Dikarya</taxon>
        <taxon>Basidiomycota</taxon>
        <taxon>Agaricomycotina</taxon>
        <taxon>Tremellomycetes</taxon>
        <taxon>Tremellales</taxon>
        <taxon>Rhynchogastremaceae</taxon>
        <taxon>Papiliotrema</taxon>
    </lineage>
</organism>
<dbReference type="InterPro" id="IPR006379">
    <property type="entry name" value="HAD-SF_hydro_IIB"/>
</dbReference>
<dbReference type="AlphaFoldDB" id="A0AAD9L6Z2"/>
<feature type="compositionally biased region" description="Basic and acidic residues" evidence="3">
    <location>
        <begin position="313"/>
        <end position="324"/>
    </location>
</feature>
<evidence type="ECO:0000256" key="2">
    <source>
        <dbReference type="ARBA" id="ARBA00006330"/>
    </source>
</evidence>
<name>A0AAD9L6Z2_PAPLA</name>
<sequence>MDSMHPDPTPGPPPSLEEIRSQVARLEASHKARGLPLSGRIIHVCHHLPVEIIRVVPPSAIETGGILSPPMTPEFKPEDADPKMESVDARWRIHARTAHTAMISGMRSLSDSHENIVVAWTGEILLQTQSQPTPTTQSTSTFSSIADGSLAANGKKSPETEVPHKDEKLMVFGGEFSPEEKKELQGELERFKEVEAEAGTEGTLTYVPVFLPSDVSKGHYEGFCKKTLWPLFHYLLWLDSTATISSPDPLWLHYHKANSLFADKVAEVYRPGDLIIVHDYHLLLAPKMIRERLQVANHPSWTVGSVNPSPALHNEKRKGMDWESNHSTPTTDAAGKEKSRLEKLGGFLGTVGSALGSAIGPSGEQKDASEIMIGMFMHTPWPSSEIFRCLPKRREILEGMLGANLVSFQTYSYSRHFVSTCIRVCGFESTPGGVEANGTVTAVGYCPIGIDIKRVAHDRDSPGVQPKIEALRQLYKDKKIIVGREKLDVAKGVYNKLQAFEKFLEVYPEWRGKVVLIQVTTPALSESPKLERMTAELVSHINGAYGTLNFVPVHHYHQAIERDEYFGLLSVADLALITSLRDGMNTTSMEFTLCQDKTNKSPLVLSEFMGTSSSFQSTLQINPHDLLGVAEAINKGLTMSEEEKAERHASLFESISGHTSHTWAATILKQLLENVGGEHAAHQTPPLDLNTLLTKYKAAKKRLLLFDYDGTLTPIVKVPSHAVPTDRTRKAIASLAADPNNVVYLISGRDGDFLEEHWGMVENLGLSAEHGSFVKAPQDDEFSNMTETLDMSWMSEVEEIFRFYMERTSGSTIEVKKASITWHYRNSDPDFGEFQCKQALDLLESSLAPRRPIEVLVGKKNLEVRPLAVNKGEIVRRLMYENPDADFIFCAGDDKTDEDMFRSLRAIFPPGRHEETEPVVLQPPVAVTSTMDAEEADELPEVTLQVTPEGVFSTTVGPPAKKTLAGWHVTSPEEVVDAMEHLLEN</sequence>
<dbReference type="SUPFAM" id="SSF56784">
    <property type="entry name" value="HAD-like"/>
    <property type="match status" value="1"/>
</dbReference>
<dbReference type="EMBL" id="JAODAN010000004">
    <property type="protein sequence ID" value="KAK1924997.1"/>
    <property type="molecule type" value="Genomic_DNA"/>
</dbReference>
<dbReference type="GO" id="GO:0005992">
    <property type="term" value="P:trehalose biosynthetic process"/>
    <property type="evidence" value="ECO:0007669"/>
    <property type="project" value="InterPro"/>
</dbReference>
<dbReference type="GO" id="GO:0005829">
    <property type="term" value="C:cytosol"/>
    <property type="evidence" value="ECO:0007669"/>
    <property type="project" value="TreeGrafter"/>
</dbReference>
<dbReference type="PANTHER" id="PTHR10788">
    <property type="entry name" value="TREHALOSE-6-PHOSPHATE SYNTHASE"/>
    <property type="match status" value="1"/>
</dbReference>
<dbReference type="FunFam" id="3.40.50.2000:FF:000036">
    <property type="entry name" value="Alpha,alpha-trehalose-phosphate synthase subunit Tps2"/>
    <property type="match status" value="1"/>
</dbReference>
<dbReference type="Pfam" id="PF02358">
    <property type="entry name" value="Trehalose_PPase"/>
    <property type="match status" value="1"/>
</dbReference>
<dbReference type="InterPro" id="IPR003337">
    <property type="entry name" value="Trehalose_PPase"/>
</dbReference>
<dbReference type="Gene3D" id="3.40.50.2000">
    <property type="entry name" value="Glycogen Phosphorylase B"/>
    <property type="match status" value="2"/>
</dbReference>
<dbReference type="InterPro" id="IPR023214">
    <property type="entry name" value="HAD_sf"/>
</dbReference>
<dbReference type="Gene3D" id="3.30.70.1020">
    <property type="entry name" value="Trehalose-6-phosphate phosphatase related protein, domain 2"/>
    <property type="match status" value="1"/>
</dbReference>
<feature type="region of interest" description="Disordered" evidence="3">
    <location>
        <begin position="304"/>
        <end position="337"/>
    </location>
</feature>
<comment type="similarity">
    <text evidence="2">In the C-terminal section; belongs to the trehalose phosphatase family.</text>
</comment>